<dbReference type="CDD" id="cd14688">
    <property type="entry name" value="bZIP_YAP"/>
    <property type="match status" value="1"/>
</dbReference>
<comment type="similarity">
    <text evidence="2">Belongs to the protein kinase superfamily. CMGC Ser/Thr protein kinase family. MAP kinase subfamily.</text>
</comment>
<dbReference type="Pfam" id="PF00069">
    <property type="entry name" value="Pkinase"/>
    <property type="match status" value="1"/>
</dbReference>
<keyword evidence="4" id="KW-0723">Serine/threonine-protein kinase</keyword>
<dbReference type="InterPro" id="IPR003527">
    <property type="entry name" value="MAP_kinase_CS"/>
</dbReference>
<accession>A0A8R1YN91</accession>
<dbReference type="PANTHER" id="PTHR45847">
    <property type="entry name" value="FATTY ACID AMIDE HYDROLASE"/>
    <property type="match status" value="1"/>
</dbReference>
<dbReference type="GO" id="GO:0004707">
    <property type="term" value="F:MAP kinase activity"/>
    <property type="evidence" value="ECO:0007669"/>
    <property type="project" value="UniProtKB-EC"/>
</dbReference>
<evidence type="ECO:0000256" key="1">
    <source>
        <dbReference type="ARBA" id="ARBA00001946"/>
    </source>
</evidence>
<dbReference type="PRINTS" id="PR01773">
    <property type="entry name" value="P38MAPKINASE"/>
</dbReference>
<dbReference type="InterPro" id="IPR011009">
    <property type="entry name" value="Kinase-like_dom_sf"/>
</dbReference>
<dbReference type="PROSITE" id="PS01351">
    <property type="entry name" value="MAPK"/>
    <property type="match status" value="1"/>
</dbReference>
<dbReference type="InterPro" id="IPR036928">
    <property type="entry name" value="AS_sf"/>
</dbReference>
<dbReference type="CDD" id="cd07851">
    <property type="entry name" value="STKc_p38"/>
    <property type="match status" value="1"/>
</dbReference>
<evidence type="ECO:0000256" key="6">
    <source>
        <dbReference type="ARBA" id="ARBA00022679"/>
    </source>
</evidence>
<dbReference type="GO" id="GO:0006970">
    <property type="term" value="P:response to osmotic stress"/>
    <property type="evidence" value="ECO:0007669"/>
    <property type="project" value="UniProtKB-ARBA"/>
</dbReference>
<dbReference type="SUPFAM" id="SSF75304">
    <property type="entry name" value="Amidase signature (AS) enzymes"/>
    <property type="match status" value="1"/>
</dbReference>
<accession>A0A2A6BI06</accession>
<dbReference type="FunFam" id="1.10.510.10:FF:000063">
    <property type="entry name" value="Mitogen-activated protein kinase 14"/>
    <property type="match status" value="1"/>
</dbReference>
<dbReference type="AlphaFoldDB" id="A0A2A6BI06"/>
<evidence type="ECO:0000313" key="11">
    <source>
        <dbReference type="EnsemblMetazoa" id="PPA27217.1"/>
    </source>
</evidence>
<evidence type="ECO:0000313" key="12">
    <source>
        <dbReference type="Proteomes" id="UP000005239"/>
    </source>
</evidence>
<dbReference type="GO" id="GO:0009062">
    <property type="term" value="P:fatty acid catabolic process"/>
    <property type="evidence" value="ECO:0000318"/>
    <property type="project" value="GO_Central"/>
</dbReference>
<keyword evidence="6" id="KW-0808">Transferase</keyword>
<evidence type="ECO:0000256" key="7">
    <source>
        <dbReference type="ARBA" id="ARBA00022741"/>
    </source>
</evidence>
<dbReference type="PROSITE" id="PS50011">
    <property type="entry name" value="PROTEIN_KINASE_DOM"/>
    <property type="match status" value="1"/>
</dbReference>
<dbReference type="Proteomes" id="UP000005239">
    <property type="component" value="Unassembled WGS sequence"/>
</dbReference>
<evidence type="ECO:0000256" key="8">
    <source>
        <dbReference type="ARBA" id="ARBA00022777"/>
    </source>
</evidence>
<dbReference type="GO" id="GO:0004040">
    <property type="term" value="F:amidase activity"/>
    <property type="evidence" value="ECO:0000318"/>
    <property type="project" value="GO_Central"/>
</dbReference>
<keyword evidence="7" id="KW-0547">Nucleotide-binding</keyword>
<dbReference type="PROSITE" id="PS00107">
    <property type="entry name" value="PROTEIN_KINASE_ATP"/>
    <property type="match status" value="1"/>
</dbReference>
<dbReference type="GO" id="GO:0000302">
    <property type="term" value="P:response to reactive oxygen species"/>
    <property type="evidence" value="ECO:0007669"/>
    <property type="project" value="UniProtKB-ARBA"/>
</dbReference>
<dbReference type="GO" id="GO:0080135">
    <property type="term" value="P:regulation of cellular response to stress"/>
    <property type="evidence" value="ECO:0007669"/>
    <property type="project" value="UniProtKB-ARBA"/>
</dbReference>
<dbReference type="InterPro" id="IPR000719">
    <property type="entry name" value="Prot_kinase_dom"/>
</dbReference>
<dbReference type="GO" id="GO:0071248">
    <property type="term" value="P:cellular response to metal ion"/>
    <property type="evidence" value="ECO:0007669"/>
    <property type="project" value="UniProtKB-ARBA"/>
</dbReference>
<keyword evidence="9" id="KW-0067">ATP-binding</keyword>
<evidence type="ECO:0000256" key="2">
    <source>
        <dbReference type="ARBA" id="ARBA00008832"/>
    </source>
</evidence>
<evidence type="ECO:0000256" key="3">
    <source>
        <dbReference type="ARBA" id="ARBA00012411"/>
    </source>
</evidence>
<dbReference type="InterPro" id="IPR023631">
    <property type="entry name" value="Amidase_dom"/>
</dbReference>
<dbReference type="SMART" id="SM00220">
    <property type="entry name" value="S_TKc"/>
    <property type="match status" value="1"/>
</dbReference>
<dbReference type="FunFam" id="3.30.200.20:FF:000769">
    <property type="entry name" value="Mitogen-activated protein kinase 14"/>
    <property type="match status" value="1"/>
</dbReference>
<dbReference type="SUPFAM" id="SSF56112">
    <property type="entry name" value="Protein kinase-like (PK-like)"/>
    <property type="match status" value="1"/>
</dbReference>
<evidence type="ECO:0000256" key="5">
    <source>
        <dbReference type="ARBA" id="ARBA00022553"/>
    </source>
</evidence>
<dbReference type="EC" id="2.7.11.24" evidence="3"/>
<sequence length="940" mass="105844">MTGEGRSEGPFQPPVFMEQQFTPYNRDGMPEIKENYHVFEMNRSVWAIPTHYINLTPVGTGAYGMVCSAEDTRTGQKVAIKKFSRPFQSAIHAKRTCRELKLLRNMEHENVIDMIDCFTPNISAATLDDVYFVSLLMGADLSNILKIQRLTDDHIQFLVYQILRGLKYIHSAGIIHRDLKPSNIAVNEDCELKILDFGLARQTDSEMTGYVATRWYRAPEIMLNWMHYTQTVDIWSVGCILAELISSRTLFPGADHIDQLTRIMEVVGTPDETFLSKIQSEEARNYIRNLPKMPRKSFTALFRNASAAAIDLLENMLNLDPDARPNAAKAMEHPYLAQYHDASDEPVSEEVMLEEEVDRSIEEWRSIIWQEILEFQSNKKVNRTVTRDTMEHSLQLGSFQAMSLLAIATLLIGLLSYFLIRRERRKARVAELEQKVRLRQQERAEHLKWAAEEASMISDEQRKKIGALDFDGLRTALQRGDVSCSDVVSAYYSFALKANETTNAIVLFVKESRAWAADWDERSKRGEKKPPLFGVPVSIKECTTMKGFDQTRGYAAAIHKRSEHDSPLVAQLKELGAIPFVQTNVPMSLLSYTCGNSIYGIGGDVGGSIRIPAHYAGIAGIKPSHLRFSSKHCTGSVPGRPLINASEGPMAPSIDTCAHICKEIWSSSWQSDYDPYVPPVQWRQELFEEGRKYKIGYYTDDGWFTPTPGCVRVVEEAKKALEAKGHTLIPFHPPDVPEINRLFVRSVCVDGGAYLMGLMENDIPPPIFLKALMPMRIPILIQRAAAHVAGFLGYPRLKKFAQSMARNTSELRQSYAAIEAYRHAFVLQMQKAGVDVLLCPANIMPAPPHDAPLHLSCGVSYTAIFNLLDFGAGVCRAGTWNDEDERKLADYPTSDPWYKMAKSYSKDSIGLPLGVQVAAPPYMEEGVLRVLSDIEHAMRK</sequence>
<evidence type="ECO:0000256" key="4">
    <source>
        <dbReference type="ARBA" id="ARBA00022527"/>
    </source>
</evidence>
<dbReference type="Pfam" id="PF01425">
    <property type="entry name" value="Amidase"/>
    <property type="match status" value="1"/>
</dbReference>
<dbReference type="PANTHER" id="PTHR45847:SF10">
    <property type="entry name" value="FATTY ACID AMIDE HYDROLASE 1"/>
    <property type="match status" value="1"/>
</dbReference>
<dbReference type="GO" id="GO:0042742">
    <property type="term" value="P:defense response to bacterium"/>
    <property type="evidence" value="ECO:0007669"/>
    <property type="project" value="UniProtKB-ARBA"/>
</dbReference>
<reference evidence="12" key="1">
    <citation type="journal article" date="2008" name="Nat. Genet.">
        <title>The Pristionchus pacificus genome provides a unique perspective on nematode lifestyle and parasitism.</title>
        <authorList>
            <person name="Dieterich C."/>
            <person name="Clifton S.W."/>
            <person name="Schuster L.N."/>
            <person name="Chinwalla A."/>
            <person name="Delehaunty K."/>
            <person name="Dinkelacker I."/>
            <person name="Fulton L."/>
            <person name="Fulton R."/>
            <person name="Godfrey J."/>
            <person name="Minx P."/>
            <person name="Mitreva M."/>
            <person name="Roeseler W."/>
            <person name="Tian H."/>
            <person name="Witte H."/>
            <person name="Yang S.P."/>
            <person name="Wilson R.K."/>
            <person name="Sommer R.J."/>
        </authorList>
    </citation>
    <scope>NUCLEOTIDE SEQUENCE [LARGE SCALE GENOMIC DNA]</scope>
    <source>
        <strain evidence="12">PS312</strain>
    </source>
</reference>
<dbReference type="FunFam" id="3.90.1300.10:FF:000020">
    <property type="entry name" value="Uncharacterized protein"/>
    <property type="match status" value="1"/>
</dbReference>
<dbReference type="InterPro" id="IPR052096">
    <property type="entry name" value="Endocannabinoid_amidase"/>
</dbReference>
<dbReference type="InterPro" id="IPR017441">
    <property type="entry name" value="Protein_kinase_ATP_BS"/>
</dbReference>
<comment type="cofactor">
    <cofactor evidence="1">
        <name>Mg(2+)</name>
        <dbReference type="ChEBI" id="CHEBI:18420"/>
    </cofactor>
</comment>
<protein>
    <recommendedName>
        <fullName evidence="3">mitogen-activated protein kinase</fullName>
        <ecNumber evidence="3">2.7.11.24</ecNumber>
    </recommendedName>
</protein>
<evidence type="ECO:0000256" key="9">
    <source>
        <dbReference type="ARBA" id="ARBA00022840"/>
    </source>
</evidence>
<dbReference type="EnsemblMetazoa" id="PPA27217.1">
    <property type="protein sequence ID" value="PPA27217.1"/>
    <property type="gene ID" value="WBGene00116771"/>
</dbReference>
<dbReference type="GO" id="GO:0006955">
    <property type="term" value="P:immune response"/>
    <property type="evidence" value="ECO:0007669"/>
    <property type="project" value="UniProtKB-ARBA"/>
</dbReference>
<reference evidence="11" key="2">
    <citation type="submission" date="2022-06" db="UniProtKB">
        <authorList>
            <consortium name="EnsemblMetazoa"/>
        </authorList>
    </citation>
    <scope>IDENTIFICATION</scope>
    <source>
        <strain evidence="11">PS312</strain>
    </source>
</reference>
<dbReference type="GO" id="GO:0005524">
    <property type="term" value="F:ATP binding"/>
    <property type="evidence" value="ECO:0007669"/>
    <property type="project" value="UniProtKB-UniRule"/>
</dbReference>
<name>A0A2A6BI06_PRIPA</name>
<organism evidence="11 12">
    <name type="scientific">Pristionchus pacificus</name>
    <name type="common">Parasitic nematode worm</name>
    <dbReference type="NCBI Taxonomy" id="54126"/>
    <lineage>
        <taxon>Eukaryota</taxon>
        <taxon>Metazoa</taxon>
        <taxon>Ecdysozoa</taxon>
        <taxon>Nematoda</taxon>
        <taxon>Chromadorea</taxon>
        <taxon>Rhabditida</taxon>
        <taxon>Rhabditina</taxon>
        <taxon>Diplogasteromorpha</taxon>
        <taxon>Diplogasteroidea</taxon>
        <taxon>Neodiplogasteridae</taxon>
        <taxon>Pristionchus</taxon>
    </lineage>
</organism>
<dbReference type="GO" id="GO:0050832">
    <property type="term" value="P:defense response to fungus"/>
    <property type="evidence" value="ECO:0007669"/>
    <property type="project" value="UniProtKB-ARBA"/>
</dbReference>
<dbReference type="Gene3D" id="3.30.200.20">
    <property type="entry name" value="Phosphorylase Kinase, domain 1"/>
    <property type="match status" value="1"/>
</dbReference>
<keyword evidence="8" id="KW-0418">Kinase</keyword>
<keyword evidence="5" id="KW-0597">Phosphoprotein</keyword>
<dbReference type="GO" id="GO:0009408">
    <property type="term" value="P:response to heat"/>
    <property type="evidence" value="ECO:0007669"/>
    <property type="project" value="UniProtKB-ARBA"/>
</dbReference>
<dbReference type="Gene3D" id="1.10.510.10">
    <property type="entry name" value="Transferase(Phosphotransferase) domain 1"/>
    <property type="match status" value="1"/>
</dbReference>
<keyword evidence="12" id="KW-1185">Reference proteome</keyword>
<evidence type="ECO:0000259" key="10">
    <source>
        <dbReference type="PROSITE" id="PS50011"/>
    </source>
</evidence>
<dbReference type="InterPro" id="IPR008352">
    <property type="entry name" value="MAPK_HOG-like"/>
</dbReference>
<dbReference type="Gene3D" id="3.90.1300.10">
    <property type="entry name" value="Amidase signature (AS) domain"/>
    <property type="match status" value="2"/>
</dbReference>
<dbReference type="GO" id="GO:0017064">
    <property type="term" value="F:fatty acid amide hydrolase activity"/>
    <property type="evidence" value="ECO:0000318"/>
    <property type="project" value="GO_Central"/>
</dbReference>
<feature type="domain" description="Protein kinase" evidence="10">
    <location>
        <begin position="52"/>
        <end position="336"/>
    </location>
</feature>
<proteinExistence type="inferred from homology"/>
<gene>
    <name evidence="11" type="primary">WBGene00116771</name>
</gene>